<dbReference type="EMBL" id="RKLV01000004">
    <property type="protein sequence ID" value="MCX2818683.1"/>
    <property type="molecule type" value="Genomic_DNA"/>
</dbReference>
<evidence type="ECO:0000313" key="3">
    <source>
        <dbReference type="Proteomes" id="UP001149411"/>
    </source>
</evidence>
<protein>
    <submittedName>
        <fullName evidence="2">Uncharacterized protein</fullName>
    </submittedName>
</protein>
<keyword evidence="1" id="KW-0812">Transmembrane</keyword>
<dbReference type="AlphaFoldDB" id="A0A9Q4C3N6"/>
<sequence length="57" mass="6192">MANTNVLFALVYMAIGVGYVYALSIGSRSLMNVLFAFLMAFTGLVLYAVPRLEGREG</sequence>
<dbReference type="RefSeq" id="WP_266086525.1">
    <property type="nucleotide sequence ID" value="NZ_RKLV01000004.1"/>
</dbReference>
<evidence type="ECO:0000256" key="1">
    <source>
        <dbReference type="SAM" id="Phobius"/>
    </source>
</evidence>
<gene>
    <name evidence="2" type="ORF">EGH25_04875</name>
</gene>
<keyword evidence="1" id="KW-0472">Membrane</keyword>
<dbReference type="Proteomes" id="UP001149411">
    <property type="component" value="Unassembled WGS sequence"/>
</dbReference>
<keyword evidence="3" id="KW-1185">Reference proteome</keyword>
<organism evidence="2 3">
    <name type="scientific">Halorutilus salinus</name>
    <dbReference type="NCBI Taxonomy" id="2487751"/>
    <lineage>
        <taxon>Archaea</taxon>
        <taxon>Methanobacteriati</taxon>
        <taxon>Methanobacteriota</taxon>
        <taxon>Stenosarchaea group</taxon>
        <taxon>Halobacteria</taxon>
        <taxon>Halorutilales</taxon>
        <taxon>Halorutilaceae</taxon>
        <taxon>Halorutilus</taxon>
    </lineage>
</organism>
<proteinExistence type="predicted"/>
<reference evidence="2" key="1">
    <citation type="submission" date="2022-09" db="EMBL/GenBank/DDBJ databases">
        <title>Haloadaptaus new haloarchaeum isolated from saline soil.</title>
        <authorList>
            <person name="Duran-Viseras A."/>
            <person name="Sanchez-Porro C."/>
            <person name="Ventosa A."/>
        </authorList>
    </citation>
    <scope>NUCLEOTIDE SEQUENCE</scope>
    <source>
        <strain evidence="2">F3-133</strain>
    </source>
</reference>
<keyword evidence="1" id="KW-1133">Transmembrane helix</keyword>
<name>A0A9Q4C3N6_9EURY</name>
<accession>A0A9Q4C3N6</accession>
<feature type="transmembrane region" description="Helical" evidence="1">
    <location>
        <begin position="30"/>
        <end position="49"/>
    </location>
</feature>
<comment type="caution">
    <text evidence="2">The sequence shown here is derived from an EMBL/GenBank/DDBJ whole genome shotgun (WGS) entry which is preliminary data.</text>
</comment>
<evidence type="ECO:0000313" key="2">
    <source>
        <dbReference type="EMBL" id="MCX2818683.1"/>
    </source>
</evidence>
<feature type="transmembrane region" description="Helical" evidence="1">
    <location>
        <begin position="6"/>
        <end position="23"/>
    </location>
</feature>